<dbReference type="Proteomes" id="UP000075809">
    <property type="component" value="Unassembled WGS sequence"/>
</dbReference>
<protein>
    <submittedName>
        <fullName evidence="3">Uncharacterized protein</fullName>
    </submittedName>
</protein>
<dbReference type="AlphaFoldDB" id="A0A151XFE5"/>
<organism evidence="3 4">
    <name type="scientific">Mycetomoellerius zeteki</name>
    <dbReference type="NCBI Taxonomy" id="64791"/>
    <lineage>
        <taxon>Eukaryota</taxon>
        <taxon>Metazoa</taxon>
        <taxon>Ecdysozoa</taxon>
        <taxon>Arthropoda</taxon>
        <taxon>Hexapoda</taxon>
        <taxon>Insecta</taxon>
        <taxon>Pterygota</taxon>
        <taxon>Neoptera</taxon>
        <taxon>Endopterygota</taxon>
        <taxon>Hymenoptera</taxon>
        <taxon>Apocrita</taxon>
        <taxon>Aculeata</taxon>
        <taxon>Formicoidea</taxon>
        <taxon>Formicidae</taxon>
        <taxon>Myrmicinae</taxon>
        <taxon>Mycetomoellerius</taxon>
    </lineage>
</organism>
<keyword evidence="1" id="KW-1133">Transmembrane helix</keyword>
<accession>A0A151XFE5</accession>
<feature type="transmembrane region" description="Helical" evidence="1">
    <location>
        <begin position="79"/>
        <end position="98"/>
    </location>
</feature>
<feature type="signal peptide" evidence="2">
    <location>
        <begin position="1"/>
        <end position="24"/>
    </location>
</feature>
<proteinExistence type="predicted"/>
<reference evidence="3 4" key="1">
    <citation type="submission" date="2015-09" db="EMBL/GenBank/DDBJ databases">
        <title>Trachymyrmex zeteki WGS genome.</title>
        <authorList>
            <person name="Nygaard S."/>
            <person name="Hu H."/>
            <person name="Boomsma J."/>
            <person name="Zhang G."/>
        </authorList>
    </citation>
    <scope>NUCLEOTIDE SEQUENCE [LARGE SCALE GENOMIC DNA]</scope>
    <source>
        <strain evidence="3">Tzet28-1</strain>
        <tissue evidence="3">Whole body</tissue>
    </source>
</reference>
<keyword evidence="2" id="KW-0732">Signal</keyword>
<evidence type="ECO:0000256" key="1">
    <source>
        <dbReference type="SAM" id="Phobius"/>
    </source>
</evidence>
<keyword evidence="1" id="KW-0472">Membrane</keyword>
<evidence type="ECO:0000256" key="2">
    <source>
        <dbReference type="SAM" id="SignalP"/>
    </source>
</evidence>
<feature type="chain" id="PRO_5007591886" evidence="2">
    <location>
        <begin position="25"/>
        <end position="115"/>
    </location>
</feature>
<evidence type="ECO:0000313" key="3">
    <source>
        <dbReference type="EMBL" id="KYQ59103.1"/>
    </source>
</evidence>
<evidence type="ECO:0000313" key="4">
    <source>
        <dbReference type="Proteomes" id="UP000075809"/>
    </source>
</evidence>
<keyword evidence="4" id="KW-1185">Reference proteome</keyword>
<gene>
    <name evidence="3" type="ORF">ALC60_01938</name>
</gene>
<name>A0A151XFE5_9HYME</name>
<keyword evidence="1" id="KW-0812">Transmembrane</keyword>
<sequence length="115" mass="13138">MRTRSASGRLMLSIVLLLYGDQLAAEIAEGVCKTKQSHDVYMLSNDLSCERDDSDNKSFVIKRYRPTKKCISDFDTTGTLSFIFIILLITIAMSQNFISSEMQEKETPYFLSNYQ</sequence>
<dbReference type="EMBL" id="KQ982194">
    <property type="protein sequence ID" value="KYQ59103.1"/>
    <property type="molecule type" value="Genomic_DNA"/>
</dbReference>